<dbReference type="Proteomes" id="UP000001964">
    <property type="component" value="Chromosome"/>
</dbReference>
<feature type="chain" id="PRO_5004168262" description="Lysozyme inhibitor LprI-like N-terminal domain-containing protein" evidence="1">
    <location>
        <begin position="27"/>
        <end position="170"/>
    </location>
</feature>
<evidence type="ECO:0000259" key="2">
    <source>
        <dbReference type="Pfam" id="PF07007"/>
    </source>
</evidence>
<keyword evidence="1" id="KW-0732">Signal</keyword>
<evidence type="ECO:0000256" key="1">
    <source>
        <dbReference type="SAM" id="SignalP"/>
    </source>
</evidence>
<dbReference type="STRING" id="394221.Mmar10_1738"/>
<evidence type="ECO:0000313" key="4">
    <source>
        <dbReference type="Proteomes" id="UP000001964"/>
    </source>
</evidence>
<reference evidence="3 4" key="1">
    <citation type="submission" date="2006-08" db="EMBL/GenBank/DDBJ databases">
        <title>Complete sequence of Maricaulis maris MCS10.</title>
        <authorList>
            <consortium name="US DOE Joint Genome Institute"/>
            <person name="Copeland A."/>
            <person name="Lucas S."/>
            <person name="Lapidus A."/>
            <person name="Barry K."/>
            <person name="Detter J.C."/>
            <person name="Glavina del Rio T."/>
            <person name="Hammon N."/>
            <person name="Israni S."/>
            <person name="Dalin E."/>
            <person name="Tice H."/>
            <person name="Pitluck S."/>
            <person name="Saunders E."/>
            <person name="Brettin T."/>
            <person name="Bruce D."/>
            <person name="Han C."/>
            <person name="Tapia R."/>
            <person name="Gilna P."/>
            <person name="Schmutz J."/>
            <person name="Larimer F."/>
            <person name="Land M."/>
            <person name="Hauser L."/>
            <person name="Kyrpides N."/>
            <person name="Mikhailova N."/>
            <person name="Viollier P."/>
            <person name="Stephens C."/>
            <person name="Richardson P."/>
        </authorList>
    </citation>
    <scope>NUCLEOTIDE SEQUENCE [LARGE SCALE GENOMIC DNA]</scope>
    <source>
        <strain evidence="3 4">MCS10</strain>
    </source>
</reference>
<dbReference type="PANTHER" id="PTHR39176:SF1">
    <property type="entry name" value="PERIPLASMIC PROTEIN"/>
    <property type="match status" value="1"/>
</dbReference>
<feature type="signal peptide" evidence="1">
    <location>
        <begin position="1"/>
        <end position="26"/>
    </location>
</feature>
<feature type="domain" description="Lysozyme inhibitor LprI-like N-terminal" evidence="2">
    <location>
        <begin position="66"/>
        <end position="160"/>
    </location>
</feature>
<dbReference type="EMBL" id="CP000449">
    <property type="protein sequence ID" value="ABI66030.1"/>
    <property type="molecule type" value="Genomic_DNA"/>
</dbReference>
<proteinExistence type="predicted"/>
<protein>
    <recommendedName>
        <fullName evidence="2">Lysozyme inhibitor LprI-like N-terminal domain-containing protein</fullName>
    </recommendedName>
</protein>
<keyword evidence="4" id="KW-1185">Reference proteome</keyword>
<dbReference type="HOGENOM" id="CLU_128596_0_0_5"/>
<dbReference type="PANTHER" id="PTHR39176">
    <property type="entry name" value="PERIPLASMIC PROTEIN-RELATED"/>
    <property type="match status" value="1"/>
</dbReference>
<dbReference type="InterPro" id="IPR009739">
    <property type="entry name" value="LprI-like_N"/>
</dbReference>
<dbReference type="Pfam" id="PF07007">
    <property type="entry name" value="LprI"/>
    <property type="match status" value="1"/>
</dbReference>
<dbReference type="eggNOG" id="COG3755">
    <property type="taxonomic scope" value="Bacteria"/>
</dbReference>
<organism evidence="3 4">
    <name type="scientific">Maricaulis maris (strain MCS10)</name>
    <name type="common">Caulobacter maris</name>
    <dbReference type="NCBI Taxonomy" id="394221"/>
    <lineage>
        <taxon>Bacteria</taxon>
        <taxon>Pseudomonadati</taxon>
        <taxon>Pseudomonadota</taxon>
        <taxon>Alphaproteobacteria</taxon>
        <taxon>Maricaulales</taxon>
        <taxon>Maricaulaceae</taxon>
        <taxon>Maricaulis</taxon>
    </lineage>
</organism>
<dbReference type="RefSeq" id="WP_011643676.1">
    <property type="nucleotide sequence ID" value="NC_008347.1"/>
</dbReference>
<evidence type="ECO:0000313" key="3">
    <source>
        <dbReference type="EMBL" id="ABI66030.1"/>
    </source>
</evidence>
<dbReference type="AlphaFoldDB" id="Q0ANV7"/>
<accession>Q0ANV7</accession>
<dbReference type="Gene3D" id="1.20.1270.180">
    <property type="match status" value="1"/>
</dbReference>
<dbReference type="KEGG" id="mmr:Mmar10_1738"/>
<name>Q0ANV7_MARMM</name>
<dbReference type="PROSITE" id="PS51257">
    <property type="entry name" value="PROKAR_LIPOPROTEIN"/>
    <property type="match status" value="1"/>
</dbReference>
<gene>
    <name evidence="3" type="ordered locus">Mmar10_1738</name>
</gene>
<sequence length="170" mass="18758" precursor="true">MVIRTMIPSMAALAILVLAGCNNASAGAQSGAMDRLSAYDTIDACLYRNPAATDRTACIGEYAQACEQLAAEGETTAGMLACRGDEYEAWDRWLNESYRDLRESLSDESVVALREAQRSWIAHRDQDCLFLASLYAGGTLERVEQASCLTRKTAERAIELLHWHADYPPF</sequence>